<keyword evidence="1" id="KW-1133">Transmembrane helix</keyword>
<feature type="transmembrane region" description="Helical" evidence="1">
    <location>
        <begin position="6"/>
        <end position="27"/>
    </location>
</feature>
<dbReference type="EMBL" id="JACJHX010000006">
    <property type="protein sequence ID" value="MBA9027049.1"/>
    <property type="molecule type" value="Genomic_DNA"/>
</dbReference>
<keyword evidence="3" id="KW-1185">Reference proteome</keyword>
<sequence>MDELVLWIIKIIFAVGTIGMFFLLGVIRNEG</sequence>
<keyword evidence="1" id="KW-0812">Transmembrane</keyword>
<evidence type="ECO:0000313" key="2">
    <source>
        <dbReference type="EMBL" id="MBA9027049.1"/>
    </source>
</evidence>
<proteinExistence type="predicted"/>
<organism evidence="2 3">
    <name type="scientific">Peribacillus huizhouensis</name>
    <dbReference type="NCBI Taxonomy" id="1501239"/>
    <lineage>
        <taxon>Bacteria</taxon>
        <taxon>Bacillati</taxon>
        <taxon>Bacillota</taxon>
        <taxon>Bacilli</taxon>
        <taxon>Bacillales</taxon>
        <taxon>Bacillaceae</taxon>
        <taxon>Peribacillus</taxon>
    </lineage>
</organism>
<gene>
    <name evidence="2" type="ORF">HNP81_002339</name>
</gene>
<evidence type="ECO:0000313" key="3">
    <source>
        <dbReference type="Proteomes" id="UP000626697"/>
    </source>
</evidence>
<comment type="caution">
    <text evidence="2">The sequence shown here is derived from an EMBL/GenBank/DDBJ whole genome shotgun (WGS) entry which is preliminary data.</text>
</comment>
<name>A0ABR6CPV4_9BACI</name>
<dbReference type="Proteomes" id="UP000626697">
    <property type="component" value="Unassembled WGS sequence"/>
</dbReference>
<protein>
    <submittedName>
        <fullName evidence="2">Uncharacterized protein</fullName>
    </submittedName>
</protein>
<evidence type="ECO:0000256" key="1">
    <source>
        <dbReference type="SAM" id="Phobius"/>
    </source>
</evidence>
<accession>A0ABR6CPV4</accession>
<keyword evidence="1" id="KW-0472">Membrane</keyword>
<reference evidence="2 3" key="1">
    <citation type="submission" date="2020-08" db="EMBL/GenBank/DDBJ databases">
        <title>Genomic Encyclopedia of Type Strains, Phase IV (KMG-IV): sequencing the most valuable type-strain genomes for metagenomic binning, comparative biology and taxonomic classification.</title>
        <authorList>
            <person name="Goeker M."/>
        </authorList>
    </citation>
    <scope>NUCLEOTIDE SEQUENCE [LARGE SCALE GENOMIC DNA]</scope>
    <source>
        <strain evidence="2 3">DSM 105481</strain>
    </source>
</reference>